<keyword evidence="5" id="KW-0157">Chromophore</keyword>
<comment type="subcellular location">
    <subcellularLocation>
        <location evidence="1">Plastid</location>
        <location evidence="1">Chloroplast</location>
    </subcellularLocation>
</comment>
<dbReference type="InterPro" id="IPR022796">
    <property type="entry name" value="Chloroa_b-bind"/>
</dbReference>
<name>A0A813KTZ9_POLGL</name>
<dbReference type="GO" id="GO:0009765">
    <property type="term" value="P:photosynthesis, light harvesting"/>
    <property type="evidence" value="ECO:0007669"/>
    <property type="project" value="InterPro"/>
</dbReference>
<reference evidence="6" key="1">
    <citation type="submission" date="2021-02" db="EMBL/GenBank/DDBJ databases">
        <authorList>
            <person name="Dougan E. K."/>
            <person name="Rhodes N."/>
            <person name="Thang M."/>
            <person name="Chan C."/>
        </authorList>
    </citation>
    <scope>NUCLEOTIDE SEQUENCE</scope>
</reference>
<evidence type="ECO:0000256" key="4">
    <source>
        <dbReference type="ARBA" id="ARBA00022640"/>
    </source>
</evidence>
<organism evidence="6 7">
    <name type="scientific">Polarella glacialis</name>
    <name type="common">Dinoflagellate</name>
    <dbReference type="NCBI Taxonomy" id="89957"/>
    <lineage>
        <taxon>Eukaryota</taxon>
        <taxon>Sar</taxon>
        <taxon>Alveolata</taxon>
        <taxon>Dinophyceae</taxon>
        <taxon>Suessiales</taxon>
        <taxon>Suessiaceae</taxon>
        <taxon>Polarella</taxon>
    </lineage>
</organism>
<evidence type="ECO:0000256" key="2">
    <source>
        <dbReference type="ARBA" id="ARBA00022528"/>
    </source>
</evidence>
<dbReference type="GO" id="GO:0009507">
    <property type="term" value="C:chloroplast"/>
    <property type="evidence" value="ECO:0007669"/>
    <property type="project" value="UniProtKB-SubCell"/>
</dbReference>
<keyword evidence="2" id="KW-0150">Chloroplast</keyword>
<keyword evidence="5" id="KW-0148">Chlorophyll</keyword>
<sequence length="639" mass="67870">MPVMSKYSGAVAGAAALIGGATFVGLPAQQSRDAASLLRGGAAGQVAASGSAAAAGSTDATSSGTSGTSSFGLVGVAGLAALALSGRRSSAAGRSSVVAVCAFDPSKEIGVCDPLLFWDPIGFCEGGTKEEFDRRRAVELKHGRICMFATIGLVWPDLFGKWNGYLSPSAGLKFTDVPSGIAAISKVPVEGWLQILLIAGLIETQLFKDQSIGGFGFAKYGAEPGNFGTGYLGRKIKDPAERRLKLTTELNNGRLAMIATTAMLVQNGLTGQSPIDQLTSGHISPFNDGQGYFAQFDPSKELGYLSPSMNLKFSDIPSTIDALYKAGALEAKNEAFPTDYGYPAFAGNVGKLKEPERSKKLLAEINNGRLAMVSMAAIVAQNGITGQSIVEQFTSGNLNPFVGGYAQQERSSRTVRHAQQTGYNTGNGNSLSLPWASVPEGLTNEVLGEYVGDVGFDPLGLARNKRLLPWYREAELAHGRTCMLAILGFTVQTTGAKWEPFITRFPTDSSDPLKAATQVPIVGWLQILVVIALSELWRYENVITKYDQGVKPGDLGWNPEAPTGSPRPKWFGPTFTCKYSKDDWNDMRLREMKNARLAMVALPFMVLTNAATGKGVSLIPNFGLPEYAGTVGDFIPKGL</sequence>
<keyword evidence="4" id="KW-0934">Plastid</keyword>
<feature type="binding site" evidence="5">
    <location>
        <position position="118"/>
    </location>
    <ligand>
        <name>chlorophyll a</name>
        <dbReference type="ChEBI" id="CHEBI:58416"/>
        <label>1</label>
    </ligand>
</feature>
<dbReference type="PANTHER" id="PTHR21649">
    <property type="entry name" value="CHLOROPHYLL A/B BINDING PROTEIN"/>
    <property type="match status" value="1"/>
</dbReference>
<dbReference type="SUPFAM" id="SSF103511">
    <property type="entry name" value="Chlorophyll a-b binding protein"/>
    <property type="match status" value="3"/>
</dbReference>
<feature type="binding site" description="axial binding residue" evidence="5">
    <location>
        <position position="144"/>
    </location>
    <ligand>
        <name>chlorophyll b</name>
        <dbReference type="ChEBI" id="CHEBI:61721"/>
        <label>1</label>
    </ligand>
    <ligandPart>
        <name>Mg</name>
        <dbReference type="ChEBI" id="CHEBI:25107"/>
    </ligandPart>
</feature>
<feature type="binding site" description="axial binding residue" evidence="5">
    <location>
        <position position="249"/>
    </location>
    <ligand>
        <name>chlorophyll a</name>
        <dbReference type="ChEBI" id="CHEBI:58416"/>
        <label>6</label>
    </ligand>
    <ligandPart>
        <name>Mg</name>
        <dbReference type="ChEBI" id="CHEBI:25107"/>
    </ligandPart>
</feature>
<evidence type="ECO:0000313" key="7">
    <source>
        <dbReference type="Proteomes" id="UP000626109"/>
    </source>
</evidence>
<feature type="binding site" evidence="5">
    <location>
        <position position="139"/>
    </location>
    <ligand>
        <name>chlorophyll a</name>
        <dbReference type="ChEBI" id="CHEBI:58416"/>
        <label>1</label>
    </ligand>
</feature>
<evidence type="ECO:0000256" key="3">
    <source>
        <dbReference type="ARBA" id="ARBA00022531"/>
    </source>
</evidence>
<dbReference type="InterPro" id="IPR001344">
    <property type="entry name" value="Chloro_AB-bd_pln"/>
</dbReference>
<feature type="binding site" evidence="5">
    <location>
        <position position="254"/>
    </location>
    <ligand>
        <name>chlorophyll a</name>
        <dbReference type="ChEBI" id="CHEBI:58416"/>
        <label>1</label>
    </ligand>
</feature>
<comment type="caution">
    <text evidence="6">The sequence shown here is derived from an EMBL/GenBank/DDBJ whole genome shotgun (WGS) entry which is preliminary data.</text>
</comment>
<keyword evidence="3" id="KW-0602">Photosynthesis</keyword>
<feature type="binding site" evidence="5">
    <location>
        <position position="266"/>
    </location>
    <ligand>
        <name>chlorophyll a</name>
        <dbReference type="ChEBI" id="CHEBI:58416"/>
        <label>1</label>
    </ligand>
</feature>
<gene>
    <name evidence="6" type="ORF">PGLA2088_LOCUS35946</name>
</gene>
<dbReference type="EMBL" id="CAJNNW010031989">
    <property type="protein sequence ID" value="CAE8710436.1"/>
    <property type="molecule type" value="Genomic_DNA"/>
</dbReference>
<feature type="binding site" description="axial binding residue" evidence="5">
    <location>
        <position position="203"/>
    </location>
    <ligand>
        <name>chlorophyll b</name>
        <dbReference type="ChEBI" id="CHEBI:61721"/>
        <label>1</label>
    </ligand>
    <ligandPart>
        <name>Mg</name>
        <dbReference type="ChEBI" id="CHEBI:25107"/>
    </ligandPart>
</feature>
<evidence type="ECO:0000256" key="1">
    <source>
        <dbReference type="ARBA" id="ARBA00004229"/>
    </source>
</evidence>
<feature type="binding site" evidence="5">
    <location>
        <position position="142"/>
    </location>
    <ligand>
        <name>chlorophyll a</name>
        <dbReference type="ChEBI" id="CHEBI:58416"/>
        <label>1</label>
    </ligand>
</feature>
<dbReference type="Gene3D" id="1.10.3460.10">
    <property type="entry name" value="Chlorophyll a/b binding protein domain"/>
    <property type="match status" value="3"/>
</dbReference>
<dbReference type="AlphaFoldDB" id="A0A813KTZ9"/>
<dbReference type="GO" id="GO:0016168">
    <property type="term" value="F:chlorophyll binding"/>
    <property type="evidence" value="ECO:0007669"/>
    <property type="project" value="UniProtKB-KW"/>
</dbReference>
<evidence type="ECO:0000313" key="6">
    <source>
        <dbReference type="EMBL" id="CAE8710436.1"/>
    </source>
</evidence>
<dbReference type="Pfam" id="PF00504">
    <property type="entry name" value="Chloroa_b-bind"/>
    <property type="match status" value="3"/>
</dbReference>
<protein>
    <submittedName>
        <fullName evidence="6">Uncharacterized protein</fullName>
    </submittedName>
</protein>
<dbReference type="Proteomes" id="UP000626109">
    <property type="component" value="Unassembled WGS sequence"/>
</dbReference>
<dbReference type="GO" id="GO:0016020">
    <property type="term" value="C:membrane"/>
    <property type="evidence" value="ECO:0007669"/>
    <property type="project" value="InterPro"/>
</dbReference>
<proteinExistence type="predicted"/>
<evidence type="ECO:0000256" key="5">
    <source>
        <dbReference type="PIRSR" id="PIRSR601344-1"/>
    </source>
</evidence>
<feature type="binding site" evidence="5">
    <location>
        <position position="252"/>
    </location>
    <ligand>
        <name>chlorophyll a</name>
        <dbReference type="ChEBI" id="CHEBI:58416"/>
        <label>1</label>
    </ligand>
</feature>
<accession>A0A813KTZ9</accession>